<reference evidence="13 14" key="1">
    <citation type="submission" date="2018-04" db="EMBL/GenBank/DDBJ databases">
        <authorList>
            <person name="Zhang X."/>
            <person name="Yuan J."/>
            <person name="Li F."/>
            <person name="Xiang J."/>
        </authorList>
    </citation>
    <scope>NUCLEOTIDE SEQUENCE [LARGE SCALE GENOMIC DNA]</scope>
    <source>
        <tissue evidence="13">Muscle</tissue>
    </source>
</reference>
<keyword evidence="9 12" id="KW-0472">Membrane</keyword>
<comment type="pathway">
    <text evidence="2">Protein modification; protein glycosylation.</text>
</comment>
<accession>A0A3R7NCE5</accession>
<evidence type="ECO:0000256" key="11">
    <source>
        <dbReference type="ARBA" id="ARBA00048899"/>
    </source>
</evidence>
<dbReference type="InterPro" id="IPR005599">
    <property type="entry name" value="GPI_mannosylTrfase"/>
</dbReference>
<organism evidence="13 14">
    <name type="scientific">Penaeus vannamei</name>
    <name type="common">Whiteleg shrimp</name>
    <name type="synonym">Litopenaeus vannamei</name>
    <dbReference type="NCBI Taxonomy" id="6689"/>
    <lineage>
        <taxon>Eukaryota</taxon>
        <taxon>Metazoa</taxon>
        <taxon>Ecdysozoa</taxon>
        <taxon>Arthropoda</taxon>
        <taxon>Crustacea</taxon>
        <taxon>Multicrustacea</taxon>
        <taxon>Malacostraca</taxon>
        <taxon>Eumalacostraca</taxon>
        <taxon>Eucarida</taxon>
        <taxon>Decapoda</taxon>
        <taxon>Dendrobranchiata</taxon>
        <taxon>Penaeoidea</taxon>
        <taxon>Penaeidae</taxon>
        <taxon>Penaeus</taxon>
    </lineage>
</organism>
<evidence type="ECO:0000256" key="3">
    <source>
        <dbReference type="ARBA" id="ARBA00007063"/>
    </source>
</evidence>
<evidence type="ECO:0000256" key="5">
    <source>
        <dbReference type="ARBA" id="ARBA00022679"/>
    </source>
</evidence>
<dbReference type="GO" id="GO:0005789">
    <property type="term" value="C:endoplasmic reticulum membrane"/>
    <property type="evidence" value="ECO:0007669"/>
    <property type="project" value="UniProtKB-SubCell"/>
</dbReference>
<name>A0A3R7NCE5_PENVA</name>
<dbReference type="AlphaFoldDB" id="A0A3R7NCE5"/>
<gene>
    <name evidence="13" type="ORF">C7M84_023385</name>
</gene>
<evidence type="ECO:0000256" key="2">
    <source>
        <dbReference type="ARBA" id="ARBA00004922"/>
    </source>
</evidence>
<comment type="subcellular location">
    <subcellularLocation>
        <location evidence="1 12">Endoplasmic reticulum membrane</location>
        <topology evidence="1 12">Multi-pass membrane protein</topology>
    </subcellularLocation>
</comment>
<feature type="transmembrane region" description="Helical" evidence="12">
    <location>
        <begin position="20"/>
        <end position="46"/>
    </location>
</feature>
<dbReference type="Pfam" id="PF03901">
    <property type="entry name" value="Glyco_transf_22"/>
    <property type="match status" value="1"/>
</dbReference>
<reference evidence="13 14" key="2">
    <citation type="submission" date="2019-01" db="EMBL/GenBank/DDBJ databases">
        <title>The decoding of complex shrimp genome reveals the adaptation for benthos swimmer, frequently molting mechanism and breeding impact on genome.</title>
        <authorList>
            <person name="Sun Y."/>
            <person name="Gao Y."/>
            <person name="Yu Y."/>
        </authorList>
    </citation>
    <scope>NUCLEOTIDE SEQUENCE [LARGE SCALE GENOMIC DNA]</scope>
    <source>
        <tissue evidence="13">Muscle</tissue>
    </source>
</reference>
<feature type="transmembrane region" description="Helical" evidence="12">
    <location>
        <begin position="162"/>
        <end position="182"/>
    </location>
</feature>
<evidence type="ECO:0000256" key="8">
    <source>
        <dbReference type="ARBA" id="ARBA00022989"/>
    </source>
</evidence>
<dbReference type="STRING" id="6689.A0A3R7NCE5"/>
<dbReference type="EC" id="2.4.1.-" evidence="12"/>
<evidence type="ECO:0000313" key="14">
    <source>
        <dbReference type="Proteomes" id="UP000283509"/>
    </source>
</evidence>
<dbReference type="EMBL" id="QCYY01000686">
    <property type="protein sequence ID" value="ROT83429.1"/>
    <property type="molecule type" value="Genomic_DNA"/>
</dbReference>
<comment type="similarity">
    <text evidence="3 12">Belongs to the glycosyltransferase 22 family.</text>
</comment>
<evidence type="ECO:0000256" key="7">
    <source>
        <dbReference type="ARBA" id="ARBA00022824"/>
    </source>
</evidence>
<dbReference type="GO" id="GO:0006487">
    <property type="term" value="P:protein N-linked glycosylation"/>
    <property type="evidence" value="ECO:0007669"/>
    <property type="project" value="TreeGrafter"/>
</dbReference>
<evidence type="ECO:0000256" key="10">
    <source>
        <dbReference type="ARBA" id="ARBA00044721"/>
    </source>
</evidence>
<feature type="transmembrane region" description="Helical" evidence="12">
    <location>
        <begin position="138"/>
        <end position="156"/>
    </location>
</feature>
<evidence type="ECO:0000313" key="13">
    <source>
        <dbReference type="EMBL" id="ROT83429.1"/>
    </source>
</evidence>
<keyword evidence="6 12" id="KW-0812">Transmembrane</keyword>
<comment type="catalytic activity">
    <reaction evidence="11">
        <text>an alpha-D-Man-(1-&gt;2)-alpha-D-Man-(1-&gt;2)-alpha-D-Man-(1-&gt;3)-[alpha-D-Man-(1-&gt;2)-alpha-D-Man-(1-&gt;3)-alpha-D-Man-(1-&gt;6)]-beta-D-Man-(1-&gt;4)-beta-D-GlcNAc-(1-&gt;4)-alpha-D-GlcNAc-diphospho-di-trans,poly-cis-dolichol + a di-trans,poly-cis-dolichyl beta-D-mannosyl phosphate = an alpha-D-Man-(1-&gt;2)-alpha-D-Man-(1-&gt;2)-alpha-D-Man-(1-&gt;3)-[alpha-D-Man-(1-&gt;2)-alpha-D-Man-(1-&gt;3)-[alpha-D-Man-(1-&gt;6)]-alpha-D-Man-(1-&gt;6)]-beta-D-Man-(1-&gt;4)-beta-D-GlcNAc-(1-&gt;4)-alpha-D-GlcNAc-diphospho-di-trans,poly-cis-dolichol + a di-trans,poly-cis-dolichyl phosphate + H(+)</text>
        <dbReference type="Rhea" id="RHEA:29535"/>
        <dbReference type="Rhea" id="RHEA-COMP:19498"/>
        <dbReference type="Rhea" id="RHEA-COMP:19501"/>
        <dbReference type="Rhea" id="RHEA-COMP:19518"/>
        <dbReference type="Rhea" id="RHEA-COMP:19519"/>
        <dbReference type="ChEBI" id="CHEBI:15378"/>
        <dbReference type="ChEBI" id="CHEBI:57683"/>
        <dbReference type="ChEBI" id="CHEBI:58211"/>
        <dbReference type="ChEBI" id="CHEBI:132517"/>
        <dbReference type="ChEBI" id="CHEBI:132519"/>
        <dbReference type="EC" id="2.4.1.260"/>
    </reaction>
    <physiologicalReaction direction="left-to-right" evidence="11">
        <dbReference type="Rhea" id="RHEA:29536"/>
    </physiologicalReaction>
</comment>
<comment type="caution">
    <text evidence="13">The sequence shown here is derived from an EMBL/GenBank/DDBJ whole genome shotgun (WGS) entry which is preliminary data.</text>
</comment>
<proteinExistence type="inferred from homology"/>
<dbReference type="PANTHER" id="PTHR22760:SF1">
    <property type="entry name" value="DOL-P-MAN:MAN(7)GLCNAC(2)-PP-DOL ALPHA-1,6-MANNOSYLTRANSFERASE"/>
    <property type="match status" value="1"/>
</dbReference>
<feature type="transmembrane region" description="Helical" evidence="12">
    <location>
        <begin position="58"/>
        <end position="81"/>
    </location>
</feature>
<protein>
    <recommendedName>
        <fullName evidence="12">Mannosyltransferase</fullName>
        <ecNumber evidence="12">2.4.1.-</ecNumber>
    </recommendedName>
</protein>
<keyword evidence="7 12" id="KW-0256">Endoplasmic reticulum</keyword>
<dbReference type="OrthoDB" id="19039at2759"/>
<evidence type="ECO:0000256" key="6">
    <source>
        <dbReference type="ARBA" id="ARBA00022692"/>
    </source>
</evidence>
<sequence length="327" mass="37305">MFSLSALLTFSYWLEQRHGPLIWTSGVAVLIFRSELCLLLGPMLLLDLTTRRLLTVPFLKYAIPAGLLCLVTTLTIDSFFWKRLLWPEGEVFWFNTYKNQSHNYGTSPFLWYWYSALPRALGLSILLVPLGIALDKRLQVLVTPAFIFVAAYSILPHKELRFIIYVFPILNVAAARACHFLWEGRDKSTSRQLLAVGSALHLVGNVVFTTFLLTISANNYPGGVAVQKLHQIVPQDVNVSVHIDNFSAQTGVSRFTQLHDHWRYNKTEHLKAGGPELRSFTHLLVEGKSKYSYNLKHYTTSHQILTSVESFSHLSFNYQQFPPVKVF</sequence>
<evidence type="ECO:0000256" key="12">
    <source>
        <dbReference type="RuleBase" id="RU363075"/>
    </source>
</evidence>
<evidence type="ECO:0000256" key="1">
    <source>
        <dbReference type="ARBA" id="ARBA00004477"/>
    </source>
</evidence>
<keyword evidence="14" id="KW-1185">Reference proteome</keyword>
<dbReference type="GO" id="GO:0052917">
    <property type="term" value="F:dol-P-Man:Man(7)GlcNAc(2)-PP-Dol alpha-1,6-mannosyltransferase activity"/>
    <property type="evidence" value="ECO:0007669"/>
    <property type="project" value="UniProtKB-EC"/>
</dbReference>
<evidence type="ECO:0000256" key="4">
    <source>
        <dbReference type="ARBA" id="ARBA00022676"/>
    </source>
</evidence>
<dbReference type="Proteomes" id="UP000283509">
    <property type="component" value="Unassembled WGS sequence"/>
</dbReference>
<feature type="transmembrane region" description="Helical" evidence="12">
    <location>
        <begin position="194"/>
        <end position="215"/>
    </location>
</feature>
<feature type="transmembrane region" description="Helical" evidence="12">
    <location>
        <begin position="111"/>
        <end position="131"/>
    </location>
</feature>
<dbReference type="UniPathway" id="UPA00378"/>
<dbReference type="PANTHER" id="PTHR22760">
    <property type="entry name" value="GLYCOSYLTRANSFERASE"/>
    <property type="match status" value="1"/>
</dbReference>
<keyword evidence="4 12" id="KW-0328">Glycosyltransferase</keyword>
<keyword evidence="5 13" id="KW-0808">Transferase</keyword>
<keyword evidence="8 12" id="KW-1133">Transmembrane helix</keyword>
<comment type="function">
    <text evidence="10">Mannosyltransferase that operates in the biosynthetic pathway of dolichol-linked oligosaccharides, the glycan precursors employed in protein asparagine (N)-glycosylation. The assembly of dolichol-linked oligosaccharides begins on the cytosolic side of the endoplasmic reticulum membrane and finishes in its lumen. The sequential addition of sugars to dolichol pyrophosphate produces dolichol-linked oligosaccharides containing fourteen sugars, including two GlcNAcs, nine mannoses and three glucoses. Once assembled, the oligosaccharide is transferred from the lipid to nascent proteins by oligosaccharyltransferases. In the lumen of the endoplasmic reticulum, adds the eighth mannose residue in an alpha-1,6 linkage onto Man(7)GlcNAc(2)-PP-dolichol to produce Man(8)GlcNAc(2)-PP-dolichol.</text>
</comment>
<evidence type="ECO:0000256" key="9">
    <source>
        <dbReference type="ARBA" id="ARBA00023136"/>
    </source>
</evidence>